<comment type="caution">
    <text evidence="1">The sequence shown here is derived from an EMBL/GenBank/DDBJ whole genome shotgun (WGS) entry which is preliminary data.</text>
</comment>
<organism evidence="1 2">
    <name type="scientific">Dokdonia sinensis</name>
    <dbReference type="NCBI Taxonomy" id="2479847"/>
    <lineage>
        <taxon>Bacteria</taxon>
        <taxon>Pseudomonadati</taxon>
        <taxon>Bacteroidota</taxon>
        <taxon>Flavobacteriia</taxon>
        <taxon>Flavobacteriales</taxon>
        <taxon>Flavobacteriaceae</taxon>
        <taxon>Dokdonia</taxon>
    </lineage>
</organism>
<sequence length="85" mass="9318">MATTSKRAKQSLIEKAAYGALGMATKVNDFALKTTERAFTKSFEMSEKCVGVTGKIVKKGLQVSAAQQEMTFDILESIKKKVIKK</sequence>
<gene>
    <name evidence="1" type="ORF">EAX61_06805</name>
</gene>
<evidence type="ECO:0000313" key="1">
    <source>
        <dbReference type="EMBL" id="RMB60525.1"/>
    </source>
</evidence>
<accession>A0A3M0G6H1</accession>
<keyword evidence="2" id="KW-1185">Reference proteome</keyword>
<reference evidence="1 2" key="1">
    <citation type="submission" date="2018-10" db="EMBL/GenBank/DDBJ databases">
        <title>Dokdonia luteus sp. nov., isolated from sea water.</title>
        <authorList>
            <person name="Zhou L.Y."/>
            <person name="Du Z.J."/>
        </authorList>
    </citation>
    <scope>NUCLEOTIDE SEQUENCE [LARGE SCALE GENOMIC DNA]</scope>
    <source>
        <strain evidence="1 2">SH27</strain>
    </source>
</reference>
<evidence type="ECO:0000313" key="2">
    <source>
        <dbReference type="Proteomes" id="UP000281985"/>
    </source>
</evidence>
<dbReference type="Proteomes" id="UP000281985">
    <property type="component" value="Unassembled WGS sequence"/>
</dbReference>
<dbReference type="EMBL" id="REFV01000005">
    <property type="protein sequence ID" value="RMB60525.1"/>
    <property type="molecule type" value="Genomic_DNA"/>
</dbReference>
<dbReference type="RefSeq" id="WP_121916929.1">
    <property type="nucleotide sequence ID" value="NZ_REFV01000005.1"/>
</dbReference>
<protein>
    <submittedName>
        <fullName evidence="1">Uncharacterized protein</fullName>
    </submittedName>
</protein>
<dbReference type="AlphaFoldDB" id="A0A3M0G6H1"/>
<dbReference type="OrthoDB" id="1448168at2"/>
<proteinExistence type="predicted"/>
<name>A0A3M0G6H1_9FLAO</name>